<dbReference type="RefSeq" id="WP_259856535.1">
    <property type="nucleotide sequence ID" value="NZ_BAAAST010000051.1"/>
</dbReference>
<protein>
    <submittedName>
        <fullName evidence="1">Uncharacterized protein</fullName>
    </submittedName>
</protein>
<gene>
    <name evidence="1" type="ORF">Dfulv_28195</name>
</gene>
<proteinExistence type="predicted"/>
<keyword evidence="2" id="KW-1185">Reference proteome</keyword>
<dbReference type="Proteomes" id="UP001059617">
    <property type="component" value="Chromosome"/>
</dbReference>
<evidence type="ECO:0000313" key="2">
    <source>
        <dbReference type="Proteomes" id="UP001059617"/>
    </source>
</evidence>
<dbReference type="EMBL" id="CP073720">
    <property type="protein sequence ID" value="UWP79046.1"/>
    <property type="molecule type" value="Genomic_DNA"/>
</dbReference>
<reference evidence="1" key="2">
    <citation type="submission" date="2022-09" db="EMBL/GenBank/DDBJ databases">
        <title>Biosynthetic gene clusters of Dactylosporangioum fulvum.</title>
        <authorList>
            <person name="Caradec T."/>
        </authorList>
    </citation>
    <scope>NUCLEOTIDE SEQUENCE</scope>
    <source>
        <strain evidence="1">NRRL B-16292</strain>
    </source>
</reference>
<evidence type="ECO:0000313" key="1">
    <source>
        <dbReference type="EMBL" id="UWP79046.1"/>
    </source>
</evidence>
<organism evidence="1 2">
    <name type="scientific">Dactylosporangium fulvum</name>
    <dbReference type="NCBI Taxonomy" id="53359"/>
    <lineage>
        <taxon>Bacteria</taxon>
        <taxon>Bacillati</taxon>
        <taxon>Actinomycetota</taxon>
        <taxon>Actinomycetes</taxon>
        <taxon>Micromonosporales</taxon>
        <taxon>Micromonosporaceae</taxon>
        <taxon>Dactylosporangium</taxon>
    </lineage>
</organism>
<name>A0ABY5VTA7_9ACTN</name>
<accession>A0ABY5VTA7</accession>
<reference evidence="1" key="1">
    <citation type="submission" date="2021-04" db="EMBL/GenBank/DDBJ databases">
        <authorList>
            <person name="Hartkoorn R.C."/>
            <person name="Beaudoing E."/>
            <person name="Hot D."/>
        </authorList>
    </citation>
    <scope>NUCLEOTIDE SEQUENCE</scope>
    <source>
        <strain evidence="1">NRRL B-16292</strain>
    </source>
</reference>
<sequence length="140" mass="15417">MPQIARWRGVAASRWFRWVSRLMIAAVCGVAALNGVMPALKAAYQGQRALRDVDPAQADVDRQVEQTAYLVREVDRLVPAGTRVEIKQPEGVDFVWWMRLFEASALNGLTVADPGDVRLSCVPDAAAPYGIRLDILAVRA</sequence>